<evidence type="ECO:0000259" key="5">
    <source>
        <dbReference type="Pfam" id="PF04083"/>
    </source>
</evidence>
<feature type="active site" description="Charge relay system" evidence="3">
    <location>
        <position position="368"/>
    </location>
</feature>
<keyword evidence="4" id="KW-0732">Signal</keyword>
<dbReference type="PIRSF" id="PIRSF000862">
    <property type="entry name" value="Steryl_ester_lip"/>
    <property type="match status" value="1"/>
</dbReference>
<dbReference type="Gene3D" id="3.40.50.1820">
    <property type="entry name" value="alpha/beta hydrolase"/>
    <property type="match status" value="1"/>
</dbReference>
<comment type="caution">
    <text evidence="6">The sequence shown here is derived from an EMBL/GenBank/DDBJ whole genome shotgun (WGS) entry which is preliminary data.</text>
</comment>
<keyword evidence="2" id="KW-0442">Lipid degradation</keyword>
<protein>
    <recommendedName>
        <fullName evidence="2">Lipase</fullName>
    </recommendedName>
</protein>
<feature type="chain" id="PRO_5025550626" description="Lipase" evidence="4">
    <location>
        <begin position="20"/>
        <end position="424"/>
    </location>
</feature>
<evidence type="ECO:0000256" key="1">
    <source>
        <dbReference type="ARBA" id="ARBA00010701"/>
    </source>
</evidence>
<dbReference type="InterPro" id="IPR025483">
    <property type="entry name" value="Lipase_euk"/>
</dbReference>
<evidence type="ECO:0000313" key="6">
    <source>
        <dbReference type="EMBL" id="KAF1757890.1"/>
    </source>
</evidence>
<keyword evidence="2" id="KW-0443">Lipid metabolism</keyword>
<dbReference type="GO" id="GO:0016788">
    <property type="term" value="F:hydrolase activity, acting on ester bonds"/>
    <property type="evidence" value="ECO:0007669"/>
    <property type="project" value="InterPro"/>
</dbReference>
<accession>A0A6A5GR69</accession>
<reference evidence="6 7" key="1">
    <citation type="submission" date="2019-12" db="EMBL/GenBank/DDBJ databases">
        <title>Chromosome-level assembly of the Caenorhabditis remanei genome.</title>
        <authorList>
            <person name="Teterina A.A."/>
            <person name="Willis J.H."/>
            <person name="Phillips P.C."/>
        </authorList>
    </citation>
    <scope>NUCLEOTIDE SEQUENCE [LARGE SCALE GENOMIC DNA]</scope>
    <source>
        <strain evidence="6 7">PX506</strain>
        <tissue evidence="6">Whole organism</tissue>
    </source>
</reference>
<dbReference type="RefSeq" id="XP_053585023.1">
    <property type="nucleotide sequence ID" value="XM_053730251.1"/>
</dbReference>
<keyword evidence="2" id="KW-0378">Hydrolase</keyword>
<dbReference type="SUPFAM" id="SSF53474">
    <property type="entry name" value="alpha/beta-Hydrolases"/>
    <property type="match status" value="1"/>
</dbReference>
<evidence type="ECO:0000256" key="4">
    <source>
        <dbReference type="SAM" id="SignalP"/>
    </source>
</evidence>
<evidence type="ECO:0000256" key="3">
    <source>
        <dbReference type="PIRSR" id="PIRSR000862-1"/>
    </source>
</evidence>
<proteinExistence type="inferred from homology"/>
<feature type="domain" description="Partial AB-hydrolase lipase" evidence="5">
    <location>
        <begin position="28"/>
        <end position="90"/>
    </location>
</feature>
<dbReference type="KEGG" id="crq:GCK72_014347"/>
<comment type="similarity">
    <text evidence="1 2">Belongs to the AB hydrolase superfamily. Lipase family.</text>
</comment>
<dbReference type="PANTHER" id="PTHR11005">
    <property type="entry name" value="LYSOSOMAL ACID LIPASE-RELATED"/>
    <property type="match status" value="1"/>
</dbReference>
<dbReference type="FunFam" id="3.40.50.1820:FF:000179">
    <property type="entry name" value="Lipase"/>
    <property type="match status" value="1"/>
</dbReference>
<dbReference type="GO" id="GO:0016042">
    <property type="term" value="P:lipid catabolic process"/>
    <property type="evidence" value="ECO:0007669"/>
    <property type="project" value="UniProtKB-KW"/>
</dbReference>
<evidence type="ECO:0000256" key="2">
    <source>
        <dbReference type="PIRNR" id="PIRNR000862"/>
    </source>
</evidence>
<feature type="active site" description="Nucleophile" evidence="3">
    <location>
        <position position="166"/>
    </location>
</feature>
<name>A0A6A5GR69_CAERE</name>
<feature type="signal peptide" evidence="4">
    <location>
        <begin position="1"/>
        <end position="19"/>
    </location>
</feature>
<dbReference type="AlphaFoldDB" id="A0A6A5GR69"/>
<organism evidence="6 7">
    <name type="scientific">Caenorhabditis remanei</name>
    <name type="common">Caenorhabditis vulgaris</name>
    <dbReference type="NCBI Taxonomy" id="31234"/>
    <lineage>
        <taxon>Eukaryota</taxon>
        <taxon>Metazoa</taxon>
        <taxon>Ecdysozoa</taxon>
        <taxon>Nematoda</taxon>
        <taxon>Chromadorea</taxon>
        <taxon>Rhabditida</taxon>
        <taxon>Rhabditina</taxon>
        <taxon>Rhabditomorpha</taxon>
        <taxon>Rhabditoidea</taxon>
        <taxon>Rhabditidae</taxon>
        <taxon>Peloderinae</taxon>
        <taxon>Caenorhabditis</taxon>
    </lineage>
</organism>
<dbReference type="InterPro" id="IPR006693">
    <property type="entry name" value="AB_hydrolase_lipase"/>
</dbReference>
<feature type="active site" description="Charge relay system" evidence="3">
    <location>
        <position position="337"/>
    </location>
</feature>
<dbReference type="GeneID" id="9798305"/>
<evidence type="ECO:0000313" key="7">
    <source>
        <dbReference type="Proteomes" id="UP000483820"/>
    </source>
</evidence>
<dbReference type="InterPro" id="IPR029058">
    <property type="entry name" value="AB_hydrolase_fold"/>
</dbReference>
<dbReference type="Proteomes" id="UP000483820">
    <property type="component" value="Chromosome IV"/>
</dbReference>
<dbReference type="Pfam" id="PF04083">
    <property type="entry name" value="Abhydro_lipase"/>
    <property type="match status" value="1"/>
</dbReference>
<gene>
    <name evidence="6" type="ORF">GCK72_014347</name>
</gene>
<sequence length="424" mass="48559">MVINIFLILLFLLINETTAIDEECYLTVPEIGKRFGYESEVHLVRTKDEYILELHRFPCKQNGKCDPSSKRPIVFMQHGLLADGFSWIPNLANQSAGFVFADAGFDVWIANSRGTPASQKHIGYGPENQKFWNFTWQEMSEFDLTSSVYYVLKETKQEFLYYLGHSQGTMIMFSRLAEDREFSKQIRHFHALAPVATVSHIGGLFGLFGKQFLTYAEILLGRLPYSPLSIPRTVQKMISYMCSKFLMQNICTLDIGFIDGSEKQFNQSRVGVYLCHTPAATSVKDLQHWIQLVKSQKVAKFDYGKDGNMAEYGQPEPPVYDLTQIYTPTYLYWSGDDILADTQDIRDSILSKMNKTIAGSIELPHYSHMDFVFGINAASELYPVMISTNNTDVILFPLQGIIKTIQDDYDKYRVSKLHQLRQYS</sequence>
<dbReference type="EMBL" id="WUAV01000004">
    <property type="protein sequence ID" value="KAF1757890.1"/>
    <property type="molecule type" value="Genomic_DNA"/>
</dbReference>
<dbReference type="CTD" id="9798305"/>